<dbReference type="PANTHER" id="PTHR33112:SF16">
    <property type="entry name" value="HETEROKARYON INCOMPATIBILITY DOMAIN-CONTAINING PROTEIN"/>
    <property type="match status" value="1"/>
</dbReference>
<proteinExistence type="predicted"/>
<dbReference type="OrthoDB" id="2958217at2759"/>
<sequence length="514" mass="57881">MSYCWGVPDDAARQLQTNHATYKERLSGFPVALASPILRDVIKVARAIGIPYLWIDALCIIQDDPGDWEQESASMADIYENAFITICTPASETCQKGFLERQSSYTPINFQSRVNTSIAGVFNLRFIGAFPFSVDSVRGFYADMAFQESNWSHRAWVFQEQMLSQNLLIFGVSKLHFLLGGDLYSEGEEDCLPGYLNPISHNTLPPSLQEEWHDLRTWVMRNYSKLKLTKQSDKFPAISGLASTFFKSFPDQYLAGLCKDTLNRDLFWSSLLHGMNITKAALFESLEDPQSYVAPSWSWASRNHGIVFVGLHVGTWGDDVAAEHREEPEKLEAQVNLDNTNNRFGKVVGGTLTFEGVMAPCPRRLELSDTQGLLEGDSDEKLLRASTEDGVFVAMVRLDWNVIDEPEPAEGLSLVLIGTCLYEDKEESESSSAFEGDLGHEKYQGPDMELIYDEDLDQNYGQENSSRYGYGIVIHAARSPGKYLRVGSFETWPHTEAGSLSYFRNRKPQRVEII</sequence>
<dbReference type="InterPro" id="IPR010730">
    <property type="entry name" value="HET"/>
</dbReference>
<dbReference type="PANTHER" id="PTHR33112">
    <property type="entry name" value="DOMAIN PROTEIN, PUTATIVE-RELATED"/>
    <property type="match status" value="1"/>
</dbReference>
<evidence type="ECO:0000313" key="2">
    <source>
        <dbReference type="EMBL" id="GAP84055.2"/>
    </source>
</evidence>
<protein>
    <submittedName>
        <fullName evidence="2">Putative tol protein</fullName>
    </submittedName>
</protein>
<feature type="domain" description="Heterokaryon incompatibility" evidence="1">
    <location>
        <begin position="1"/>
        <end position="160"/>
    </location>
</feature>
<gene>
    <name evidence="2" type="ORF">SAMD00023353_0601710</name>
</gene>
<reference evidence="2" key="1">
    <citation type="submission" date="2016-03" db="EMBL/GenBank/DDBJ databases">
        <title>Draft genome sequence of Rosellinia necatrix.</title>
        <authorList>
            <person name="Kanematsu S."/>
        </authorList>
    </citation>
    <scope>NUCLEOTIDE SEQUENCE [LARGE SCALE GENOMIC DNA]</scope>
    <source>
        <strain evidence="2">W97</strain>
    </source>
</reference>
<keyword evidence="3" id="KW-1185">Reference proteome</keyword>
<dbReference type="Pfam" id="PF06985">
    <property type="entry name" value="HET"/>
    <property type="match status" value="1"/>
</dbReference>
<evidence type="ECO:0000313" key="3">
    <source>
        <dbReference type="Proteomes" id="UP000054516"/>
    </source>
</evidence>
<dbReference type="Proteomes" id="UP000054516">
    <property type="component" value="Unassembled WGS sequence"/>
</dbReference>
<dbReference type="EMBL" id="DF977451">
    <property type="protein sequence ID" value="GAP84055.2"/>
    <property type="molecule type" value="Genomic_DNA"/>
</dbReference>
<organism evidence="2">
    <name type="scientific">Rosellinia necatrix</name>
    <name type="common">White root-rot fungus</name>
    <dbReference type="NCBI Taxonomy" id="77044"/>
    <lineage>
        <taxon>Eukaryota</taxon>
        <taxon>Fungi</taxon>
        <taxon>Dikarya</taxon>
        <taxon>Ascomycota</taxon>
        <taxon>Pezizomycotina</taxon>
        <taxon>Sordariomycetes</taxon>
        <taxon>Xylariomycetidae</taxon>
        <taxon>Xylariales</taxon>
        <taxon>Xylariaceae</taxon>
        <taxon>Rosellinia</taxon>
    </lineage>
</organism>
<evidence type="ECO:0000259" key="1">
    <source>
        <dbReference type="Pfam" id="PF06985"/>
    </source>
</evidence>
<dbReference type="OMA" id="SHEFINS"/>
<name>A0A1S7UL74_ROSNE</name>
<dbReference type="AlphaFoldDB" id="A0A1S7UL74"/>
<dbReference type="STRING" id="77044.A0A1S7UL74"/>
<accession>A0A1S7UL74</accession>